<dbReference type="SUPFAM" id="SSF51735">
    <property type="entry name" value="NAD(P)-binding Rossmann-fold domains"/>
    <property type="match status" value="1"/>
</dbReference>
<evidence type="ECO:0000313" key="5">
    <source>
        <dbReference type="Proteomes" id="UP000592181"/>
    </source>
</evidence>
<dbReference type="PANTHER" id="PTHR48106:SF18">
    <property type="entry name" value="QUINONE OXIDOREDUCTASE PIG3"/>
    <property type="match status" value="1"/>
</dbReference>
<sequence>MTGTMSALVTGGGPTWTLTEVPAPTPGPGEVLVRAAAVAVNNADLGIIDGADPGAGGSGEQAVAGFEVAGEVVALGEGVDQVAVGDQVMASTGAAFAELVLVDQRYVMPRPDGLAPEVGCALPTGLLTEHGALAAAGLESGLDGRSVLITGASTAIGLIGVQVVRALGAGQVIGTTRSDDKADLLREVGVDTVVVTSEQELTEAVLAATEGRGVDLVLDHVAGQTFADCLPATAEDGQVVNIGRVGGPASTIDIDALSFRHLTVHGVSFGAREDEMARVIAGVREHLLPAVADGRIRPVVAETVSWGEHERVVQLMRDGSARGKLVLTLG</sequence>
<feature type="domain" description="Enoyl reductase (ER)" evidence="3">
    <location>
        <begin position="11"/>
        <end position="327"/>
    </location>
</feature>
<dbReference type="GO" id="GO:0016651">
    <property type="term" value="F:oxidoreductase activity, acting on NAD(P)H"/>
    <property type="evidence" value="ECO:0007669"/>
    <property type="project" value="TreeGrafter"/>
</dbReference>
<dbReference type="EMBL" id="JACBZX010000001">
    <property type="protein sequence ID" value="NYG36459.1"/>
    <property type="molecule type" value="Genomic_DNA"/>
</dbReference>
<evidence type="ECO:0000259" key="3">
    <source>
        <dbReference type="SMART" id="SM00829"/>
    </source>
</evidence>
<protein>
    <submittedName>
        <fullName evidence="4">NADPH:quinone reductase-like Zn-dependent oxidoreductase</fullName>
    </submittedName>
</protein>
<name>A0A852X0S9_9MICO</name>
<dbReference type="PANTHER" id="PTHR48106">
    <property type="entry name" value="QUINONE OXIDOREDUCTASE PIG3-RELATED"/>
    <property type="match status" value="1"/>
</dbReference>
<dbReference type="Pfam" id="PF00107">
    <property type="entry name" value="ADH_zinc_N"/>
    <property type="match status" value="1"/>
</dbReference>
<dbReference type="AlphaFoldDB" id="A0A852X0S9"/>
<dbReference type="InterPro" id="IPR020843">
    <property type="entry name" value="ER"/>
</dbReference>
<dbReference type="Pfam" id="PF08240">
    <property type="entry name" value="ADH_N"/>
    <property type="match status" value="1"/>
</dbReference>
<dbReference type="Proteomes" id="UP000592181">
    <property type="component" value="Unassembled WGS sequence"/>
</dbReference>
<dbReference type="InterPro" id="IPR011032">
    <property type="entry name" value="GroES-like_sf"/>
</dbReference>
<organism evidence="4 5">
    <name type="scientific">Janibacter alkaliphilus</name>
    <dbReference type="NCBI Taxonomy" id="1069963"/>
    <lineage>
        <taxon>Bacteria</taxon>
        <taxon>Bacillati</taxon>
        <taxon>Actinomycetota</taxon>
        <taxon>Actinomycetes</taxon>
        <taxon>Micrococcales</taxon>
        <taxon>Intrasporangiaceae</taxon>
        <taxon>Janibacter</taxon>
    </lineage>
</organism>
<comment type="caution">
    <text evidence="4">The sequence shown here is derived from an EMBL/GenBank/DDBJ whole genome shotgun (WGS) entry which is preliminary data.</text>
</comment>
<keyword evidence="1" id="KW-0521">NADP</keyword>
<dbReference type="InterPro" id="IPR013154">
    <property type="entry name" value="ADH-like_N"/>
</dbReference>
<keyword evidence="5" id="KW-1185">Reference proteome</keyword>
<dbReference type="Gene3D" id="3.40.50.720">
    <property type="entry name" value="NAD(P)-binding Rossmann-like Domain"/>
    <property type="match status" value="1"/>
</dbReference>
<dbReference type="Gene3D" id="3.90.180.10">
    <property type="entry name" value="Medium-chain alcohol dehydrogenases, catalytic domain"/>
    <property type="match status" value="1"/>
</dbReference>
<dbReference type="SUPFAM" id="SSF50129">
    <property type="entry name" value="GroES-like"/>
    <property type="match status" value="1"/>
</dbReference>
<gene>
    <name evidence="4" type="ORF">BJY28_000928</name>
</gene>
<reference evidence="4 5" key="1">
    <citation type="submission" date="2020-07" db="EMBL/GenBank/DDBJ databases">
        <title>Sequencing the genomes of 1000 actinobacteria strains.</title>
        <authorList>
            <person name="Klenk H.-P."/>
        </authorList>
    </citation>
    <scope>NUCLEOTIDE SEQUENCE [LARGE SCALE GENOMIC DNA]</scope>
    <source>
        <strain evidence="4 5">DSM 24723</strain>
    </source>
</reference>
<dbReference type="InterPro" id="IPR013149">
    <property type="entry name" value="ADH-like_C"/>
</dbReference>
<proteinExistence type="predicted"/>
<dbReference type="SMART" id="SM00829">
    <property type="entry name" value="PKS_ER"/>
    <property type="match status" value="1"/>
</dbReference>
<dbReference type="RefSeq" id="WP_179461962.1">
    <property type="nucleotide sequence ID" value="NZ_JACBZX010000001.1"/>
</dbReference>
<dbReference type="GO" id="GO:0070402">
    <property type="term" value="F:NADPH binding"/>
    <property type="evidence" value="ECO:0007669"/>
    <property type="project" value="TreeGrafter"/>
</dbReference>
<keyword evidence="2" id="KW-0560">Oxidoreductase</keyword>
<dbReference type="InterPro" id="IPR036291">
    <property type="entry name" value="NAD(P)-bd_dom_sf"/>
</dbReference>
<evidence type="ECO:0000313" key="4">
    <source>
        <dbReference type="EMBL" id="NYG36459.1"/>
    </source>
</evidence>
<accession>A0A852X0S9</accession>
<evidence type="ECO:0000256" key="2">
    <source>
        <dbReference type="ARBA" id="ARBA00023002"/>
    </source>
</evidence>
<evidence type="ECO:0000256" key="1">
    <source>
        <dbReference type="ARBA" id="ARBA00022857"/>
    </source>
</evidence>